<reference evidence="3 4" key="1">
    <citation type="journal article" date="2014" name="J. Bacteriol.">
        <title>Characterization of novel virulent broad-host-range phages of Xylella fastidiosa and Xanthomonas.</title>
        <authorList>
            <person name="Ahern S.J."/>
            <person name="Das M."/>
            <person name="Bhowmick T.S."/>
            <person name="Young R."/>
            <person name="Gonzalez C.F."/>
        </authorList>
    </citation>
    <scope>NUCLEOTIDE SEQUENCE [LARGE SCALE GENOMIC DNA]</scope>
</reference>
<organism evidence="3 4">
    <name type="scientific">Xylella phage Sano</name>
    <dbReference type="NCBI Taxonomy" id="1415148"/>
    <lineage>
        <taxon>Viruses</taxon>
        <taxon>Duplodnaviria</taxon>
        <taxon>Heunggongvirae</taxon>
        <taxon>Uroviricota</taxon>
        <taxon>Caudoviricetes</taxon>
        <taxon>Casjensviridae</taxon>
        <taxon>Sanovirus</taxon>
        <taxon>Sanovirus sano</taxon>
        <taxon>Xylella virus Sano</taxon>
    </lineage>
</organism>
<name>V5Q7H3_9CAUD</name>
<feature type="region of interest" description="Disordered" evidence="1">
    <location>
        <begin position="1"/>
        <end position="36"/>
    </location>
</feature>
<dbReference type="EMBL" id="KF626665">
    <property type="protein sequence ID" value="AHB12033.1"/>
    <property type="molecule type" value="Genomic_DNA"/>
</dbReference>
<sequence length="136" mass="14715">MASASTTSTTAPKKPRKMPTTVKKELAAKRKSTAAKPKVAKPRVLFLPGSLNDQISKLKVGESLGHVRRFVVENGPTLSSQAQSFFKAKNSVLSGGIAKVRSAPEHASKRFTMERGSYMTASNDAMFAFLTITRTE</sequence>
<gene>
    <name evidence="3" type="ORF">Sano_13</name>
</gene>
<evidence type="ECO:0000313" key="3">
    <source>
        <dbReference type="EMBL" id="AHB12033.1"/>
    </source>
</evidence>
<protein>
    <recommendedName>
        <fullName evidence="2">DUF7609 domain-containing protein</fullName>
    </recommendedName>
</protein>
<dbReference type="InterPro" id="IPR056028">
    <property type="entry name" value="DUF7609"/>
</dbReference>
<dbReference type="Pfam" id="PF24582">
    <property type="entry name" value="DUF7609"/>
    <property type="match status" value="1"/>
</dbReference>
<keyword evidence="4" id="KW-1185">Reference proteome</keyword>
<dbReference type="Proteomes" id="UP000018621">
    <property type="component" value="Segment"/>
</dbReference>
<feature type="domain" description="DUF7609" evidence="2">
    <location>
        <begin position="50"/>
        <end position="136"/>
    </location>
</feature>
<evidence type="ECO:0000259" key="2">
    <source>
        <dbReference type="Pfam" id="PF24582"/>
    </source>
</evidence>
<proteinExistence type="predicted"/>
<accession>V5Q7H3</accession>
<evidence type="ECO:0000256" key="1">
    <source>
        <dbReference type="SAM" id="MobiDB-lite"/>
    </source>
</evidence>
<dbReference type="OrthoDB" id="35570at10239"/>
<evidence type="ECO:0000313" key="4">
    <source>
        <dbReference type="Proteomes" id="UP000018621"/>
    </source>
</evidence>
<feature type="compositionally biased region" description="Low complexity" evidence="1">
    <location>
        <begin position="1"/>
        <end position="11"/>
    </location>
</feature>